<reference evidence="1 2" key="1">
    <citation type="submission" date="2016-11" db="EMBL/GenBank/DDBJ databases">
        <title>Trade-off between light-utilization and light-protection in marine flavobacteria.</title>
        <authorList>
            <person name="Kumagai Y."/>
        </authorList>
    </citation>
    <scope>NUCLEOTIDE SEQUENCE [LARGE SCALE GENOMIC DNA]</scope>
    <source>
        <strain evidence="1 2">JCM 17109</strain>
    </source>
</reference>
<keyword evidence="2" id="KW-1185">Reference proteome</keyword>
<sequence>MQKVKTYISVGFILLFLSMQLGSVHQFTHDDGSLPCTICLVSQHAQTLDYTPANFIEVPVFFMPHVEQDVVIEYAFAKAEHLSHYHLSRPPPVDC</sequence>
<name>A0A2S9WU83_9FLAO</name>
<dbReference type="AlphaFoldDB" id="A0A2S9WU83"/>
<dbReference type="RefSeq" id="WP_105982816.1">
    <property type="nucleotide sequence ID" value="NZ_MQUC01000003.1"/>
</dbReference>
<protein>
    <submittedName>
        <fullName evidence="1">Uncharacterized protein</fullName>
    </submittedName>
</protein>
<dbReference type="Proteomes" id="UP000239532">
    <property type="component" value="Unassembled WGS sequence"/>
</dbReference>
<evidence type="ECO:0000313" key="1">
    <source>
        <dbReference type="EMBL" id="PRP67040.1"/>
    </source>
</evidence>
<dbReference type="EMBL" id="MQUC01000003">
    <property type="protein sequence ID" value="PRP67040.1"/>
    <property type="molecule type" value="Genomic_DNA"/>
</dbReference>
<comment type="caution">
    <text evidence="1">The sequence shown here is derived from an EMBL/GenBank/DDBJ whole genome shotgun (WGS) entry which is preliminary data.</text>
</comment>
<accession>A0A2S9WU83</accession>
<proteinExistence type="predicted"/>
<dbReference type="OrthoDB" id="1145181at2"/>
<organism evidence="1 2">
    <name type="scientific">Nonlabens agnitus</name>
    <dbReference type="NCBI Taxonomy" id="870484"/>
    <lineage>
        <taxon>Bacteria</taxon>
        <taxon>Pseudomonadati</taxon>
        <taxon>Bacteroidota</taxon>
        <taxon>Flavobacteriia</taxon>
        <taxon>Flavobacteriales</taxon>
        <taxon>Flavobacteriaceae</taxon>
        <taxon>Nonlabens</taxon>
    </lineage>
</organism>
<gene>
    <name evidence="1" type="ORF">BST86_07960</name>
</gene>
<evidence type="ECO:0000313" key="2">
    <source>
        <dbReference type="Proteomes" id="UP000239532"/>
    </source>
</evidence>